<evidence type="ECO:0000256" key="1">
    <source>
        <dbReference type="ARBA" id="ARBA00004383"/>
    </source>
</evidence>
<comment type="subcellular location">
    <subcellularLocation>
        <location evidence="1">Cell inner membrane</location>
        <topology evidence="1">Single-pass membrane protein</topology>
        <orientation evidence="1">Periplasmic side</orientation>
    </subcellularLocation>
</comment>
<dbReference type="GO" id="GO:0015891">
    <property type="term" value="P:siderophore transport"/>
    <property type="evidence" value="ECO:0007669"/>
    <property type="project" value="InterPro"/>
</dbReference>
<evidence type="ECO:0000256" key="4">
    <source>
        <dbReference type="ARBA" id="ARBA00022475"/>
    </source>
</evidence>
<evidence type="ECO:0000256" key="7">
    <source>
        <dbReference type="ARBA" id="ARBA00022927"/>
    </source>
</evidence>
<protein>
    <submittedName>
        <fullName evidence="11">Energy transducer TonB</fullName>
    </submittedName>
</protein>
<evidence type="ECO:0000256" key="2">
    <source>
        <dbReference type="ARBA" id="ARBA00006555"/>
    </source>
</evidence>
<feature type="domain" description="TonB C-terminal" evidence="10">
    <location>
        <begin position="140"/>
        <end position="233"/>
    </location>
</feature>
<dbReference type="PANTHER" id="PTHR33446:SF2">
    <property type="entry name" value="PROTEIN TONB"/>
    <property type="match status" value="1"/>
</dbReference>
<evidence type="ECO:0000256" key="6">
    <source>
        <dbReference type="ARBA" id="ARBA00022692"/>
    </source>
</evidence>
<keyword evidence="12" id="KW-1185">Reference proteome</keyword>
<sequence length="233" mass="26332">MAIKKSKDAKMKSQRILFFSIGLLVSMSFVVGLFEWKSYDEGDQLAVAHVDAPVDELLEIPPTEQAPPPPPKQVLQQPNIVEVPVEEEIEEDIDLDFDIDITTEEAIEQIDYDNMQLTQPEEEEVEEIFTIVETRPEPKMGMNEFMKFLYENIKYPKGALAAQVQGKVFVQFIVNSDGALSDFEVLKGIGKGCDEEAVRVLKSAAPWSPGKQRGKPVKVKMVLPINFVYKERN</sequence>
<gene>
    <name evidence="11" type="ORF">JL102_06585</name>
</gene>
<evidence type="ECO:0000256" key="5">
    <source>
        <dbReference type="ARBA" id="ARBA00022519"/>
    </source>
</evidence>
<proteinExistence type="inferred from homology"/>
<dbReference type="PANTHER" id="PTHR33446">
    <property type="entry name" value="PROTEIN TONB-RELATED"/>
    <property type="match status" value="1"/>
</dbReference>
<dbReference type="Pfam" id="PF03544">
    <property type="entry name" value="TonB_C"/>
    <property type="match status" value="1"/>
</dbReference>
<keyword evidence="6" id="KW-0812">Transmembrane</keyword>
<dbReference type="InterPro" id="IPR051045">
    <property type="entry name" value="TonB-dependent_transducer"/>
</dbReference>
<evidence type="ECO:0000256" key="8">
    <source>
        <dbReference type="ARBA" id="ARBA00022989"/>
    </source>
</evidence>
<keyword evidence="5" id="KW-0997">Cell inner membrane</keyword>
<comment type="similarity">
    <text evidence="2">Belongs to the TonB family.</text>
</comment>
<dbReference type="Proteomes" id="UP000659388">
    <property type="component" value="Unassembled WGS sequence"/>
</dbReference>
<dbReference type="InterPro" id="IPR006260">
    <property type="entry name" value="TonB/TolA_C"/>
</dbReference>
<evidence type="ECO:0000313" key="11">
    <source>
        <dbReference type="EMBL" id="MBL3655788.1"/>
    </source>
</evidence>
<dbReference type="InterPro" id="IPR037682">
    <property type="entry name" value="TonB_C"/>
</dbReference>
<comment type="caution">
    <text evidence="11">The sequence shown here is derived from an EMBL/GenBank/DDBJ whole genome shotgun (WGS) entry which is preliminary data.</text>
</comment>
<keyword evidence="8" id="KW-1133">Transmembrane helix</keyword>
<dbReference type="GO" id="GO:0098797">
    <property type="term" value="C:plasma membrane protein complex"/>
    <property type="evidence" value="ECO:0007669"/>
    <property type="project" value="TreeGrafter"/>
</dbReference>
<dbReference type="GO" id="GO:0015031">
    <property type="term" value="P:protein transport"/>
    <property type="evidence" value="ECO:0007669"/>
    <property type="project" value="UniProtKB-KW"/>
</dbReference>
<dbReference type="GO" id="GO:0031992">
    <property type="term" value="F:energy transducer activity"/>
    <property type="evidence" value="ECO:0007669"/>
    <property type="project" value="InterPro"/>
</dbReference>
<evidence type="ECO:0000259" key="10">
    <source>
        <dbReference type="PROSITE" id="PS52015"/>
    </source>
</evidence>
<evidence type="ECO:0000256" key="3">
    <source>
        <dbReference type="ARBA" id="ARBA00022448"/>
    </source>
</evidence>
<dbReference type="SUPFAM" id="SSF74653">
    <property type="entry name" value="TolA/TonB C-terminal domain"/>
    <property type="match status" value="1"/>
</dbReference>
<evidence type="ECO:0000313" key="12">
    <source>
        <dbReference type="Proteomes" id="UP000659388"/>
    </source>
</evidence>
<dbReference type="InterPro" id="IPR003538">
    <property type="entry name" value="TonB"/>
</dbReference>
<accession>A0A937F880</accession>
<keyword evidence="3" id="KW-0813">Transport</keyword>
<dbReference type="EMBL" id="JAESIY010000003">
    <property type="protein sequence ID" value="MBL3655788.1"/>
    <property type="molecule type" value="Genomic_DNA"/>
</dbReference>
<organism evidence="11 12">
    <name type="scientific">Fulvivirga sediminis</name>
    <dbReference type="NCBI Taxonomy" id="2803949"/>
    <lineage>
        <taxon>Bacteria</taxon>
        <taxon>Pseudomonadati</taxon>
        <taxon>Bacteroidota</taxon>
        <taxon>Cytophagia</taxon>
        <taxon>Cytophagales</taxon>
        <taxon>Fulvivirgaceae</taxon>
        <taxon>Fulvivirga</taxon>
    </lineage>
</organism>
<dbReference type="GO" id="GO:0055085">
    <property type="term" value="P:transmembrane transport"/>
    <property type="evidence" value="ECO:0007669"/>
    <property type="project" value="InterPro"/>
</dbReference>
<keyword evidence="9" id="KW-0472">Membrane</keyword>
<dbReference type="PROSITE" id="PS52015">
    <property type="entry name" value="TONB_CTD"/>
    <property type="match status" value="1"/>
</dbReference>
<reference evidence="11" key="1">
    <citation type="submission" date="2021-01" db="EMBL/GenBank/DDBJ databases">
        <title>Fulvivirga kasyanovii gen. nov., sp nov., a novel member of the phylum Bacteroidetes isolated from seawater in a mussel farm.</title>
        <authorList>
            <person name="Zhao L.-H."/>
            <person name="Wang Z.-J."/>
        </authorList>
    </citation>
    <scope>NUCLEOTIDE SEQUENCE</scope>
    <source>
        <strain evidence="11">2943</strain>
    </source>
</reference>
<dbReference type="PRINTS" id="PR01374">
    <property type="entry name" value="TONBPROTEIN"/>
</dbReference>
<evidence type="ECO:0000256" key="9">
    <source>
        <dbReference type="ARBA" id="ARBA00023136"/>
    </source>
</evidence>
<dbReference type="Gene3D" id="3.30.1150.10">
    <property type="match status" value="1"/>
</dbReference>
<dbReference type="GO" id="GO:0030288">
    <property type="term" value="C:outer membrane-bounded periplasmic space"/>
    <property type="evidence" value="ECO:0007669"/>
    <property type="project" value="InterPro"/>
</dbReference>
<name>A0A937F880_9BACT</name>
<keyword evidence="7" id="KW-0653">Protein transport</keyword>
<dbReference type="AlphaFoldDB" id="A0A937F880"/>
<dbReference type="NCBIfam" id="TIGR01352">
    <property type="entry name" value="tonB_Cterm"/>
    <property type="match status" value="1"/>
</dbReference>
<keyword evidence="4" id="KW-1003">Cell membrane</keyword>